<keyword evidence="4" id="KW-1185">Reference proteome</keyword>
<proteinExistence type="predicted"/>
<reference evidence="3" key="1">
    <citation type="journal article" date="2023" name="Plant J.">
        <title>Genome sequences and population genomics provide insights into the demographic history, inbreeding, and mutation load of two 'living fossil' tree species of Dipteronia.</title>
        <authorList>
            <person name="Feng Y."/>
            <person name="Comes H.P."/>
            <person name="Chen J."/>
            <person name="Zhu S."/>
            <person name="Lu R."/>
            <person name="Zhang X."/>
            <person name="Li P."/>
            <person name="Qiu J."/>
            <person name="Olsen K.M."/>
            <person name="Qiu Y."/>
        </authorList>
    </citation>
    <scope>NUCLEOTIDE SEQUENCE</scope>
    <source>
        <strain evidence="3">KIB01</strain>
    </source>
</reference>
<keyword evidence="2" id="KW-0812">Transmembrane</keyword>
<dbReference type="GO" id="GO:0005730">
    <property type="term" value="C:nucleolus"/>
    <property type="evidence" value="ECO:0007669"/>
    <property type="project" value="TreeGrafter"/>
</dbReference>
<evidence type="ECO:0008006" key="5">
    <source>
        <dbReference type="Google" id="ProtNLM"/>
    </source>
</evidence>
<keyword evidence="2" id="KW-0472">Membrane</keyword>
<organism evidence="3 4">
    <name type="scientific">Dipteronia dyeriana</name>
    <dbReference type="NCBI Taxonomy" id="168575"/>
    <lineage>
        <taxon>Eukaryota</taxon>
        <taxon>Viridiplantae</taxon>
        <taxon>Streptophyta</taxon>
        <taxon>Embryophyta</taxon>
        <taxon>Tracheophyta</taxon>
        <taxon>Spermatophyta</taxon>
        <taxon>Magnoliopsida</taxon>
        <taxon>eudicotyledons</taxon>
        <taxon>Gunneridae</taxon>
        <taxon>Pentapetalae</taxon>
        <taxon>rosids</taxon>
        <taxon>malvids</taxon>
        <taxon>Sapindales</taxon>
        <taxon>Sapindaceae</taxon>
        <taxon>Hippocastanoideae</taxon>
        <taxon>Acereae</taxon>
        <taxon>Dipteronia</taxon>
    </lineage>
</organism>
<evidence type="ECO:0000313" key="3">
    <source>
        <dbReference type="EMBL" id="KAK2653050.1"/>
    </source>
</evidence>
<dbReference type="Pfam" id="PF08555">
    <property type="entry name" value="FAM32A"/>
    <property type="match status" value="1"/>
</dbReference>
<dbReference type="InterPro" id="IPR013865">
    <property type="entry name" value="FAM32A"/>
</dbReference>
<dbReference type="EMBL" id="JANJYI010000004">
    <property type="protein sequence ID" value="KAK2653050.1"/>
    <property type="molecule type" value="Genomic_DNA"/>
</dbReference>
<dbReference type="PANTHER" id="PTHR13282">
    <property type="entry name" value="PROTEIN FAM32A"/>
    <property type="match status" value="1"/>
</dbReference>
<accession>A0AAE0CJ50</accession>
<keyword evidence="2" id="KW-1133">Transmembrane helix</keyword>
<feature type="region of interest" description="Disordered" evidence="1">
    <location>
        <begin position="42"/>
        <end position="64"/>
    </location>
</feature>
<protein>
    <recommendedName>
        <fullName evidence="5">Protein FAM32A-like</fullName>
    </recommendedName>
</protein>
<evidence type="ECO:0000313" key="4">
    <source>
        <dbReference type="Proteomes" id="UP001280121"/>
    </source>
</evidence>
<gene>
    <name evidence="3" type="ORF">Ddye_012906</name>
</gene>
<dbReference type="AlphaFoldDB" id="A0AAE0CJ50"/>
<evidence type="ECO:0000256" key="1">
    <source>
        <dbReference type="SAM" id="MobiDB-lite"/>
    </source>
</evidence>
<comment type="caution">
    <text evidence="3">The sequence shown here is derived from an EMBL/GenBank/DDBJ whole genome shotgun (WGS) entry which is preliminary data.</text>
</comment>
<name>A0AAE0CJ50_9ROSI</name>
<sequence>MIADLISLFFVSGVEVGLMMVMNWKMIMTHIISPFILSPKTSTRTPNHRRLDQQSSTSAGTPPESVVNYCLNDDETCRCQNRDRLCQVHPNQDTISGNRSITQNRGKKMSSYENVLAGKLKLKGKALDVKAGGVKKKKKYKKEREQIDQVIEHDLSAGGSTELSTTDPNETQINDANKQIVEEKAAPYDDHLTPAERRYIDQRQKLDVNRLAKESNKSHRDRIQDFNQYLANMSEHYDIPKVGPG</sequence>
<evidence type="ECO:0000256" key="2">
    <source>
        <dbReference type="SAM" id="Phobius"/>
    </source>
</evidence>
<feature type="transmembrane region" description="Helical" evidence="2">
    <location>
        <begin position="6"/>
        <end position="24"/>
    </location>
</feature>
<dbReference type="PANTHER" id="PTHR13282:SF6">
    <property type="entry name" value="PROTEIN FAM32A"/>
    <property type="match status" value="1"/>
</dbReference>
<dbReference type="Proteomes" id="UP001280121">
    <property type="component" value="Unassembled WGS sequence"/>
</dbReference>